<comment type="caution">
    <text evidence="2">The sequence shown here is derived from an EMBL/GenBank/DDBJ whole genome shotgun (WGS) entry which is preliminary data.</text>
</comment>
<name>A6G5I9_9BACT</name>
<dbReference type="eggNOG" id="ENOG5032W3H">
    <property type="taxonomic scope" value="Bacteria"/>
</dbReference>
<dbReference type="Proteomes" id="UP000005801">
    <property type="component" value="Unassembled WGS sequence"/>
</dbReference>
<evidence type="ECO:0000256" key="1">
    <source>
        <dbReference type="SAM" id="MobiDB-lite"/>
    </source>
</evidence>
<dbReference type="STRING" id="391625.PPSIR1_03648"/>
<proteinExistence type="predicted"/>
<organism evidence="2 3">
    <name type="scientific">Plesiocystis pacifica SIR-1</name>
    <dbReference type="NCBI Taxonomy" id="391625"/>
    <lineage>
        <taxon>Bacteria</taxon>
        <taxon>Pseudomonadati</taxon>
        <taxon>Myxococcota</taxon>
        <taxon>Polyangia</taxon>
        <taxon>Nannocystales</taxon>
        <taxon>Nannocystaceae</taxon>
        <taxon>Plesiocystis</taxon>
    </lineage>
</organism>
<dbReference type="OrthoDB" id="5476690at2"/>
<dbReference type="RefSeq" id="WP_006971988.1">
    <property type="nucleotide sequence ID" value="NZ_ABCS01000025.1"/>
</dbReference>
<evidence type="ECO:0000313" key="2">
    <source>
        <dbReference type="EMBL" id="EDM78932.1"/>
    </source>
</evidence>
<sequence length="1704" mass="189289">MSKAAELIAGLQDDAEFDSAGGFSLDRDKARQKMRQFQLADPHRYVLLLVEAAVLAGATRIDFTIDSDDMRMHFDASLDWADLDELYTALFVDRSTYKIRARRELALACNAVMALNPRWARIESVGGDVGVHDGGAHEKAVGILGVLRPEQDDAISLIDAVPDALGTEGDGSYRTRVHVKERFRPGLFMRFVHDRRGTIPEELMLRKYCALASMPITLDGESISHGLPASGVHARMSWERDGVSLVGGVHAHELDRACVVVLSNGVEVVTHPLSEVPRGLWFWANAQDFRKDVSQADVVRNDPRYQAMMVGVGHLRDHILGRLAEDWMAGTFAHDPAGGLEAHNAGGELGAGQVFSRLHEFFVEHGDESWLRPDAGPLGRLCDLPTWQLVDDRWMSTRELAASHDPERGLMIVSQRPGGAVVPPGWGPVVLAEHAKVREAFQRVFPAGADVTEDFVREVGWEINRLLWRRRQHPPSLPQGDWRHALSFEAEGYVGQVALRPGLDSDVRIIVDGCLYADVQAEGINFGVVGLSAVIEGPFELAEDYASVELTRPLARAAVVILAQLPALVSAWAEGVDPYRREVVRNVLAVATRHDFGVRWLEAFGFSRRAARRWLERLEAPELMPRLGLAVSPGQDSEPTAVARMLSFPSVDHRELSLVEIAAARGKGGAAGERGKLLYVSTEVPLVPSIDELILRLADADRDLLAAIFGEEALHDHTEAYLRDLGRRAFLRRPQQDPRLGVYTWAVPVERGGVTGLVGFEINRFDSHPRRASRRATVELLVERRRVCEVTTRAWLPGLVASLSWEQAPVTSDYDALAGDSEPLREAVEAGLIALLDARLAQPREGRSRIPELPERKLLWAAFCMPFLSLDHARAWRTIRGHHWTNPPAGSEGDAAAAHAAAVEDYFQLMVLHPGEPLSVLTTAIELLVDDGKLPTAAAVLELAERVPRPPSKGAGFGFHRWLLEAYGRFEAVTWFETTGAREVSLAEVEAEFAAKGELGFITDPVLEYAGERLILRLGEGELSQLMRLFPRDELVDCEGWIHERRQQARFEARARLERIEVPAHQRLVHVEVEADGFRGQIAIPPWAPGDGGKLRLTLCHDRRMIEELELAAILPVVAVIDDDAAELKSDYSGVKPKGERLKETKVMLREHIRGPLLEALARAYADEEAGFDERQRGLAWSWVMAYWRRQCPRAGMFPRRLDEVGRAFAKLRGFVDVDGTRRSLDELIARREEHRKLWVVSHHPGHDVPPPFPILLVRAHEAPQLEELFGELHDFSQRWRARVYGERRRDGATPMPPLAAPRDTLVTVACGRHGMRGQMWLPDRLPFDSGVILGDEGEGHDNVGVRVITVRDPQALFPVQGAVAGLTADDRFEAPAFSSVQKRYFESRAVYAYSRLLREHQSDLRRAERADFGEAEVVRKRAVRIEMLRALAIRLARAQLSGASFDAITGNLIERLNQTALLRMSCGRLISLELAAQVRPIEFSHLGIWDASSPGLDAAERARLLLSEEERAKLEAQEAAEAEAARELEEEREAREQAEREVREAAEREAEAEAEAAAEREAAAAAEREAREAAEREAREAAAREAAKPPPPDPVDVLVERIRDELRLVRGVRQSLLNEGLLDSIGAKAGSGRQLVDIDAGVHFDAAHPQFRRALEDPDPIWVSFLASSAYTALNTWLEPVTDEDEVAFHGVHAQLVLSAMLG</sequence>
<evidence type="ECO:0000313" key="3">
    <source>
        <dbReference type="Proteomes" id="UP000005801"/>
    </source>
</evidence>
<feature type="compositionally biased region" description="Basic and acidic residues" evidence="1">
    <location>
        <begin position="1524"/>
        <end position="1588"/>
    </location>
</feature>
<gene>
    <name evidence="2" type="ORF">PPSIR1_03648</name>
</gene>
<keyword evidence="3" id="KW-1185">Reference proteome</keyword>
<reference evidence="2 3" key="1">
    <citation type="submission" date="2007-06" db="EMBL/GenBank/DDBJ databases">
        <authorList>
            <person name="Shimkets L."/>
            <person name="Ferriera S."/>
            <person name="Johnson J."/>
            <person name="Kravitz S."/>
            <person name="Beeson K."/>
            <person name="Sutton G."/>
            <person name="Rogers Y.-H."/>
            <person name="Friedman R."/>
            <person name="Frazier M."/>
            <person name="Venter J.C."/>
        </authorList>
    </citation>
    <scope>NUCLEOTIDE SEQUENCE [LARGE SCALE GENOMIC DNA]</scope>
    <source>
        <strain evidence="2 3">SIR-1</strain>
    </source>
</reference>
<protein>
    <submittedName>
        <fullName evidence="2">Uncharacterized protein</fullName>
    </submittedName>
</protein>
<accession>A6G5I9</accession>
<feature type="region of interest" description="Disordered" evidence="1">
    <location>
        <begin position="1517"/>
        <end position="1597"/>
    </location>
</feature>
<dbReference type="EMBL" id="ABCS01000025">
    <property type="protein sequence ID" value="EDM78932.1"/>
    <property type="molecule type" value="Genomic_DNA"/>
</dbReference>